<evidence type="ECO:0008006" key="4">
    <source>
        <dbReference type="Google" id="ProtNLM"/>
    </source>
</evidence>
<feature type="transmembrane region" description="Helical" evidence="1">
    <location>
        <begin position="353"/>
        <end position="373"/>
    </location>
</feature>
<feature type="transmembrane region" description="Helical" evidence="1">
    <location>
        <begin position="319"/>
        <end position="341"/>
    </location>
</feature>
<feature type="transmembrane region" description="Helical" evidence="1">
    <location>
        <begin position="394"/>
        <end position="414"/>
    </location>
</feature>
<dbReference type="AlphaFoldDB" id="F0B7K4"/>
<proteinExistence type="predicted"/>
<evidence type="ECO:0000313" key="2">
    <source>
        <dbReference type="EMBL" id="EGD11540.1"/>
    </source>
</evidence>
<keyword evidence="1" id="KW-0812">Transmembrane</keyword>
<sequence>MMTLYRVPGACLRVSHRARGLSIAANRTWLMSLHPTTLHPSDCENCSTALQGAFCHACGQSAHSPVRSVAHAVEEVFESFWHLDGRIFRTLRDLLVPGRVALRFLSGQRVRYVAPMRLFLVLSLLTFFIARIAVHASDEDSDVAAPGTTQSAVPKDFAHARTPAQVEAVRAQIVGTLTQTRKVVPEGIARDGVDAGIARAENEARKRLAQLHQGARLESAAPVVDAPDNGTFFSLGGKPWDPVSNPLTLAPLPHFANRWLNLQLDHIRANLPRLRSNPQLLYNAFFAAVPSTLLVLVPLFALLLRVFYLRSGRVYLEHLVVALYSHAFLCLNLLAMLLLSLLGESVVQRAPPIAWSIGVLQFGLAVWMPLYLLGMQRHVYGQSWSVTVLKYLGLGSLYSVVVTFAAAFLMVASLTRL</sequence>
<evidence type="ECO:0000313" key="3">
    <source>
        <dbReference type="Proteomes" id="UP000003299"/>
    </source>
</evidence>
<evidence type="ECO:0000256" key="1">
    <source>
        <dbReference type="SAM" id="Phobius"/>
    </source>
</evidence>
<name>F0B7K4_9XANT</name>
<keyword evidence="1" id="KW-1133">Transmembrane helix</keyword>
<reference evidence="2 3" key="1">
    <citation type="journal article" date="2011" name="BMC Genomics">
        <title>Comparative genomics reveals diversity among xanthomonads infecting tomato and pepper.</title>
        <authorList>
            <person name="Potnis N."/>
            <person name="Krasileva K."/>
            <person name="Chow V."/>
            <person name="Almeida N.F."/>
            <person name="Patil P.B."/>
            <person name="Ryan R.P."/>
            <person name="Sharlach M."/>
            <person name="Behlau F."/>
            <person name="Dow J.M."/>
            <person name="Momol M.T."/>
            <person name="White F.F."/>
            <person name="Preston J.F."/>
            <person name="Vinatzer B.A."/>
            <person name="Koebnik R."/>
            <person name="Setubal J.C."/>
            <person name="Norman D.J."/>
            <person name="Staskawicz B.J."/>
            <person name="Jones J.B."/>
        </authorList>
    </citation>
    <scope>NUCLEOTIDE SEQUENCE [LARGE SCALE GENOMIC DNA]</scope>
    <source>
        <strain evidence="2 3">ATCC 35937</strain>
    </source>
</reference>
<gene>
    <name evidence="2" type="ORF">XVE_0047</name>
</gene>
<accession>F0B7K4</accession>
<dbReference type="EMBL" id="AEQV01000001">
    <property type="protein sequence ID" value="EGD11540.1"/>
    <property type="molecule type" value="Genomic_DNA"/>
</dbReference>
<dbReference type="Pfam" id="PF12412">
    <property type="entry name" value="DUF3667"/>
    <property type="match status" value="1"/>
</dbReference>
<comment type="caution">
    <text evidence="2">The sequence shown here is derived from an EMBL/GenBank/DDBJ whole genome shotgun (WGS) entry which is preliminary data.</text>
</comment>
<dbReference type="Proteomes" id="UP000003299">
    <property type="component" value="Unassembled WGS sequence"/>
</dbReference>
<dbReference type="InterPro" id="IPR022134">
    <property type="entry name" value="DUF3667"/>
</dbReference>
<keyword evidence="1" id="KW-0472">Membrane</keyword>
<feature type="transmembrane region" description="Helical" evidence="1">
    <location>
        <begin position="112"/>
        <end position="134"/>
    </location>
</feature>
<organism evidence="2 3">
    <name type="scientific">Xanthomonas vesicatoria ATCC 35937</name>
    <dbReference type="NCBI Taxonomy" id="925775"/>
    <lineage>
        <taxon>Bacteria</taxon>
        <taxon>Pseudomonadati</taxon>
        <taxon>Pseudomonadota</taxon>
        <taxon>Gammaproteobacteria</taxon>
        <taxon>Lysobacterales</taxon>
        <taxon>Lysobacteraceae</taxon>
        <taxon>Xanthomonas</taxon>
    </lineage>
</organism>
<feature type="transmembrane region" description="Helical" evidence="1">
    <location>
        <begin position="280"/>
        <end position="307"/>
    </location>
</feature>
<protein>
    <recommendedName>
        <fullName evidence="4">DUF3667 domain-containing protein</fullName>
    </recommendedName>
</protein>
<dbReference type="eggNOG" id="COG1566">
    <property type="taxonomic scope" value="Bacteria"/>
</dbReference>